<feature type="region of interest" description="Disordered" evidence="1">
    <location>
        <begin position="45"/>
        <end position="66"/>
    </location>
</feature>
<dbReference type="InterPro" id="IPR052900">
    <property type="entry name" value="Phospholipid_Metab_Enz"/>
</dbReference>
<evidence type="ECO:0000259" key="3">
    <source>
        <dbReference type="Pfam" id="PF16655"/>
    </source>
</evidence>
<feature type="region of interest" description="Disordered" evidence="1">
    <location>
        <begin position="646"/>
        <end position="680"/>
    </location>
</feature>
<feature type="compositionally biased region" description="Basic and acidic residues" evidence="1">
    <location>
        <begin position="45"/>
        <end position="59"/>
    </location>
</feature>
<evidence type="ECO:0000313" key="4">
    <source>
        <dbReference type="EMBL" id="MDT0496430.1"/>
    </source>
</evidence>
<organism evidence="4 5">
    <name type="scientific">Banduia mediterranea</name>
    <dbReference type="NCBI Taxonomy" id="3075609"/>
    <lineage>
        <taxon>Bacteria</taxon>
        <taxon>Pseudomonadati</taxon>
        <taxon>Pseudomonadota</taxon>
        <taxon>Gammaproteobacteria</taxon>
        <taxon>Nevskiales</taxon>
        <taxon>Algiphilaceae</taxon>
        <taxon>Banduia</taxon>
    </lineage>
</organism>
<dbReference type="PANTHER" id="PTHR43606:SF7">
    <property type="entry name" value="PHOSPHATASE, PUTATIVE (AFU_ORTHOLOGUE AFUA_6G08710)-RELATED"/>
    <property type="match status" value="1"/>
</dbReference>
<dbReference type="InterPro" id="IPR032093">
    <property type="entry name" value="PhoD_N"/>
</dbReference>
<evidence type="ECO:0000256" key="1">
    <source>
        <dbReference type="SAM" id="MobiDB-lite"/>
    </source>
</evidence>
<reference evidence="4 5" key="1">
    <citation type="submission" date="2023-09" db="EMBL/GenBank/DDBJ databases">
        <authorList>
            <person name="Rey-Velasco X."/>
        </authorList>
    </citation>
    <scope>NUCLEOTIDE SEQUENCE [LARGE SCALE GENOMIC DNA]</scope>
    <source>
        <strain evidence="4 5">W345</strain>
    </source>
</reference>
<proteinExistence type="predicted"/>
<dbReference type="Pfam" id="PF16655">
    <property type="entry name" value="PhoD_N"/>
    <property type="match status" value="1"/>
</dbReference>
<comment type="caution">
    <text evidence="4">The sequence shown here is derived from an EMBL/GenBank/DDBJ whole genome shotgun (WGS) entry which is preliminary data.</text>
</comment>
<evidence type="ECO:0000313" key="5">
    <source>
        <dbReference type="Proteomes" id="UP001254608"/>
    </source>
</evidence>
<feature type="compositionally biased region" description="Pro residues" evidence="1">
    <location>
        <begin position="670"/>
        <end position="680"/>
    </location>
</feature>
<dbReference type="SUPFAM" id="SSF56300">
    <property type="entry name" value="Metallo-dependent phosphatases"/>
    <property type="match status" value="1"/>
</dbReference>
<dbReference type="PANTHER" id="PTHR43606">
    <property type="entry name" value="PHOSPHATASE, PUTATIVE (AFU_ORTHOLOGUE AFUA_6G08710)-RELATED"/>
    <property type="match status" value="1"/>
</dbReference>
<feature type="domain" description="Phospholipase D N-terminal" evidence="3">
    <location>
        <begin position="185"/>
        <end position="273"/>
    </location>
</feature>
<dbReference type="CDD" id="cd07389">
    <property type="entry name" value="MPP_PhoD"/>
    <property type="match status" value="1"/>
</dbReference>
<gene>
    <name evidence="4" type="ORF">RM530_03495</name>
</gene>
<dbReference type="InterPro" id="IPR029052">
    <property type="entry name" value="Metallo-depent_PP-like"/>
</dbReference>
<dbReference type="InterPro" id="IPR038607">
    <property type="entry name" value="PhoD-like_sf"/>
</dbReference>
<feature type="domain" description="PhoD-like phosphatase metallophosphatase" evidence="2">
    <location>
        <begin position="284"/>
        <end position="627"/>
    </location>
</feature>
<accession>A0ABU2WEY5</accession>
<dbReference type="Gene3D" id="3.60.21.70">
    <property type="entry name" value="PhoD-like phosphatase"/>
    <property type="match status" value="1"/>
</dbReference>
<dbReference type="EMBL" id="JAVRIC010000003">
    <property type="protein sequence ID" value="MDT0496430.1"/>
    <property type="molecule type" value="Genomic_DNA"/>
</dbReference>
<dbReference type="Gene3D" id="2.60.40.380">
    <property type="entry name" value="Purple acid phosphatase-like, N-terminal"/>
    <property type="match status" value="1"/>
</dbReference>
<sequence>MEQSEGAVGIAVHADLALDVMHAVLIEGDLRGLIGWRARRAGSDADRRRLPGAPRRRDTTPASPSCRCRASSRLTCRTVSPSSFTLIVNIPSSITNPSKTRTGHSYLARTGHYDLGLSHPCHGAEIYIAFRLSSFVGWGLAGFMDRRTFLRGLSLVSGSSLLPLLTHCAESDAPDDAGGAVAFRHGVASGDPLADRVILWTRVTPEVEGPVRVRYRVAADPEMTQALIDERVVTDGGRDYTVKVDPVGLSPGTTYYYQFESGGARSPVGRTRTLPVGAVDRLRLAAVSCSKYSNGYFNVYRAVSARADLDAVLHLGDYIYESGSDGELGRAHEPAHEIVTLADYRTRYAQYRGDPDLQECHRQHPFICAWDDHETANDSWSGGAENHQPDSEGDWLLRVAAATQAYHEWLPIRTPDPSLLTRIYRRFDFGDLAELVMLETRLFGRSEPAPSLLNVGIVEDPARTMLGLEQEAWLAAGLAKSRATWRVYGNQTMFAQLHLLNTLGLVSGGIPGNPDQWDGYAANRNRIFDQWAQAGQRNHIVLSGDIHTSWASELTKYPGNPLSYTPRTGVGSVGAEFVCPSVTSGNSAQLDPIADVVRLLNTHIKYVELASHGYVLLDLTSSRAQGEFWFVDTIDTPEFGERFAAGYATPDAGDEGGGHNPLTAVDAPSAPRPDAPPLAP</sequence>
<keyword evidence="5" id="KW-1185">Reference proteome</keyword>
<dbReference type="RefSeq" id="WP_311363820.1">
    <property type="nucleotide sequence ID" value="NZ_JAVRIC010000003.1"/>
</dbReference>
<protein>
    <submittedName>
        <fullName evidence="4">Alkaline phosphatase D family protein</fullName>
    </submittedName>
</protein>
<dbReference type="InterPro" id="IPR018946">
    <property type="entry name" value="PhoD-like_MPP"/>
</dbReference>
<dbReference type="Pfam" id="PF09423">
    <property type="entry name" value="PhoD"/>
    <property type="match status" value="1"/>
</dbReference>
<dbReference type="Proteomes" id="UP001254608">
    <property type="component" value="Unassembled WGS sequence"/>
</dbReference>
<evidence type="ECO:0000259" key="2">
    <source>
        <dbReference type="Pfam" id="PF09423"/>
    </source>
</evidence>
<name>A0ABU2WEY5_9GAMM</name>